<comment type="caution">
    <text evidence="1">The sequence shown here is derived from an EMBL/GenBank/DDBJ whole genome shotgun (WGS) entry which is preliminary data.</text>
</comment>
<organism evidence="1 2">
    <name type="scientific">Klugiella xanthotipulae</name>
    <dbReference type="NCBI Taxonomy" id="244735"/>
    <lineage>
        <taxon>Bacteria</taxon>
        <taxon>Bacillati</taxon>
        <taxon>Actinomycetota</taxon>
        <taxon>Actinomycetes</taxon>
        <taxon>Micrococcales</taxon>
        <taxon>Microbacteriaceae</taxon>
        <taxon>Klugiella</taxon>
    </lineage>
</organism>
<name>A0A543I5T1_9MICO</name>
<gene>
    <name evidence="1" type="ORF">FB466_0786</name>
</gene>
<evidence type="ECO:0008006" key="3">
    <source>
        <dbReference type="Google" id="ProtNLM"/>
    </source>
</evidence>
<dbReference type="Proteomes" id="UP000318331">
    <property type="component" value="Unassembled WGS sequence"/>
</dbReference>
<evidence type="ECO:0000313" key="2">
    <source>
        <dbReference type="Proteomes" id="UP000318331"/>
    </source>
</evidence>
<dbReference type="AlphaFoldDB" id="A0A543I5T1"/>
<evidence type="ECO:0000313" key="1">
    <source>
        <dbReference type="EMBL" id="TQM65966.1"/>
    </source>
</evidence>
<accession>A0A543I5T1</accession>
<dbReference type="EMBL" id="VFPN01000001">
    <property type="protein sequence ID" value="TQM65966.1"/>
    <property type="molecule type" value="Genomic_DNA"/>
</dbReference>
<keyword evidence="2" id="KW-1185">Reference proteome</keyword>
<sequence>MTHLLPGATWQRDLIERADRIATPTPTGRRVSFFSLVPHSGVSTVTTLAARLLTSRRPGRVLQVETGGTTGFLQPGVRRSGMTVPDTSEASGGLAQEVLDRLKYRAGTWMTDLPALAQHVALTPGGLPPGQRAGVREWYAHVAPMTRFFDVAATDWGTRSNTTECLEIVATGHHTCLISPFDRAVAEDSIAFAYHLRATTGQPVRVAFVDAAGTRSTWPGIVAPTLPFPAVVFAYDPGLSRTVKTTRLRASTINAVMTLAAALMAPDRSGKDAR</sequence>
<protein>
    <recommendedName>
        <fullName evidence="3">MinD-like ATPase involved in chromosome partitioning or flagellar assembly</fullName>
    </recommendedName>
</protein>
<dbReference type="RefSeq" id="WP_141915976.1">
    <property type="nucleotide sequence ID" value="NZ_BAAAYS010000026.1"/>
</dbReference>
<dbReference type="OrthoDB" id="5015507at2"/>
<proteinExistence type="predicted"/>
<reference evidence="1 2" key="1">
    <citation type="submission" date="2019-06" db="EMBL/GenBank/DDBJ databases">
        <title>Sequencing the genomes of 1000 actinobacteria strains.</title>
        <authorList>
            <person name="Klenk H.-P."/>
        </authorList>
    </citation>
    <scope>NUCLEOTIDE SEQUENCE [LARGE SCALE GENOMIC DNA]</scope>
    <source>
        <strain evidence="1 2">DSM 18031</strain>
    </source>
</reference>